<dbReference type="Pfam" id="PF13855">
    <property type="entry name" value="LRR_8"/>
    <property type="match status" value="1"/>
</dbReference>
<dbReference type="Pfam" id="PF00560">
    <property type="entry name" value="LRR_1"/>
    <property type="match status" value="8"/>
</dbReference>
<dbReference type="PANTHER" id="PTHR48063:SF55">
    <property type="entry name" value="LEUCINE-RICH REPEAT-CONTAINING N-TERMINAL PLANT-TYPE DOMAIN-CONTAINING PROTEIN"/>
    <property type="match status" value="1"/>
</dbReference>
<evidence type="ECO:0000256" key="1">
    <source>
        <dbReference type="ARBA" id="ARBA00004479"/>
    </source>
</evidence>
<dbReference type="PRINTS" id="PR00019">
    <property type="entry name" value="LEURICHRPT"/>
</dbReference>
<dbReference type="SUPFAM" id="SSF52058">
    <property type="entry name" value="L domain-like"/>
    <property type="match status" value="2"/>
</dbReference>
<comment type="subcellular location">
    <subcellularLocation>
        <location evidence="1">Membrane</location>
        <topology evidence="1">Single-pass type I membrane protein</topology>
    </subcellularLocation>
</comment>
<dbReference type="EnsemblPlants" id="OBART11G17160.1">
    <property type="protein sequence ID" value="OBART11G17160.1"/>
    <property type="gene ID" value="OBART11G17160"/>
</dbReference>
<protein>
    <recommendedName>
        <fullName evidence="3">non-specific serine/threonine protein kinase</fullName>
        <ecNumber evidence="3">2.7.11.1</ecNumber>
    </recommendedName>
</protein>
<reference evidence="20" key="1">
    <citation type="journal article" date="2009" name="Rice">
        <title>De Novo Next Generation Sequencing of Plant Genomes.</title>
        <authorList>
            <person name="Rounsley S."/>
            <person name="Marri P.R."/>
            <person name="Yu Y."/>
            <person name="He R."/>
            <person name="Sisneros N."/>
            <person name="Goicoechea J.L."/>
            <person name="Lee S.J."/>
            <person name="Angelova A."/>
            <person name="Kudrna D."/>
            <person name="Luo M."/>
            <person name="Affourtit J."/>
            <person name="Desany B."/>
            <person name="Knight J."/>
            <person name="Niazi F."/>
            <person name="Egholm M."/>
            <person name="Wing R.A."/>
        </authorList>
    </citation>
    <scope>NUCLEOTIDE SEQUENCE [LARGE SCALE GENOMIC DNA]</scope>
    <source>
        <strain evidence="20">cv. IRGC 105608</strain>
    </source>
</reference>
<dbReference type="InterPro" id="IPR001611">
    <property type="entry name" value="Leu-rich_rpt"/>
</dbReference>
<feature type="transmembrane region" description="Helical" evidence="19">
    <location>
        <begin position="341"/>
        <end position="364"/>
    </location>
</feature>
<keyword evidence="14 19" id="KW-1133">Transmembrane helix</keyword>
<keyword evidence="21" id="KW-1185">Reference proteome</keyword>
<dbReference type="STRING" id="65489.A0A0D3HN31"/>
<evidence type="ECO:0000256" key="16">
    <source>
        <dbReference type="ARBA" id="ARBA00023180"/>
    </source>
</evidence>
<evidence type="ECO:0000256" key="11">
    <source>
        <dbReference type="ARBA" id="ARBA00022741"/>
    </source>
</evidence>
<evidence type="ECO:0000256" key="12">
    <source>
        <dbReference type="ARBA" id="ARBA00022777"/>
    </source>
</evidence>
<dbReference type="Gramene" id="OBART11G17160.1">
    <property type="protein sequence ID" value="OBART11G17160.1"/>
    <property type="gene ID" value="OBART11G17160"/>
</dbReference>
<comment type="catalytic activity">
    <reaction evidence="17">
        <text>L-threonyl-[protein] + ATP = O-phospho-L-threonyl-[protein] + ADP + H(+)</text>
        <dbReference type="Rhea" id="RHEA:46608"/>
        <dbReference type="Rhea" id="RHEA-COMP:11060"/>
        <dbReference type="Rhea" id="RHEA-COMP:11605"/>
        <dbReference type="ChEBI" id="CHEBI:15378"/>
        <dbReference type="ChEBI" id="CHEBI:30013"/>
        <dbReference type="ChEBI" id="CHEBI:30616"/>
        <dbReference type="ChEBI" id="CHEBI:61977"/>
        <dbReference type="ChEBI" id="CHEBI:456216"/>
        <dbReference type="EC" id="2.7.11.1"/>
    </reaction>
</comment>
<accession>A0A0D3HN31</accession>
<keyword evidence="9" id="KW-0732">Signal</keyword>
<keyword evidence="4" id="KW-0723">Serine/threonine-protein kinase</keyword>
<comment type="similarity">
    <text evidence="2">Belongs to the RLP family.</text>
</comment>
<dbReference type="EC" id="2.7.11.1" evidence="3"/>
<evidence type="ECO:0000256" key="19">
    <source>
        <dbReference type="SAM" id="Phobius"/>
    </source>
</evidence>
<evidence type="ECO:0000256" key="18">
    <source>
        <dbReference type="ARBA" id="ARBA00048679"/>
    </source>
</evidence>
<evidence type="ECO:0000313" key="21">
    <source>
        <dbReference type="Proteomes" id="UP000026960"/>
    </source>
</evidence>
<dbReference type="PaxDb" id="65489-OBART11G17160.1"/>
<dbReference type="AlphaFoldDB" id="A0A0D3HN31"/>
<dbReference type="PANTHER" id="PTHR48063">
    <property type="entry name" value="LRR RECEPTOR-LIKE KINASE"/>
    <property type="match status" value="1"/>
</dbReference>
<evidence type="ECO:0000313" key="20">
    <source>
        <dbReference type="EnsemblPlants" id="OBART11G17160.1"/>
    </source>
</evidence>
<keyword evidence="12" id="KW-0418">Kinase</keyword>
<keyword evidence="13" id="KW-0067">ATP-binding</keyword>
<evidence type="ECO:0000256" key="6">
    <source>
        <dbReference type="ARBA" id="ARBA00022626"/>
    </source>
</evidence>
<evidence type="ECO:0000256" key="7">
    <source>
        <dbReference type="ARBA" id="ARBA00022679"/>
    </source>
</evidence>
<organism evidence="20">
    <name type="scientific">Oryza barthii</name>
    <dbReference type="NCBI Taxonomy" id="65489"/>
    <lineage>
        <taxon>Eukaryota</taxon>
        <taxon>Viridiplantae</taxon>
        <taxon>Streptophyta</taxon>
        <taxon>Embryophyta</taxon>
        <taxon>Tracheophyta</taxon>
        <taxon>Spermatophyta</taxon>
        <taxon>Magnoliopsida</taxon>
        <taxon>Liliopsida</taxon>
        <taxon>Poales</taxon>
        <taxon>Poaceae</taxon>
        <taxon>BOP clade</taxon>
        <taxon>Oryzoideae</taxon>
        <taxon>Oryzeae</taxon>
        <taxon>Oryzinae</taxon>
        <taxon>Oryza</taxon>
    </lineage>
</organism>
<keyword evidence="11" id="KW-0547">Nucleotide-binding</keyword>
<keyword evidence="15 19" id="KW-0472">Membrane</keyword>
<keyword evidence="6" id="KW-1070">Brassinosteroid signaling pathway</keyword>
<evidence type="ECO:0000256" key="8">
    <source>
        <dbReference type="ARBA" id="ARBA00022692"/>
    </source>
</evidence>
<reference evidence="20" key="2">
    <citation type="submission" date="2015-03" db="UniProtKB">
        <authorList>
            <consortium name="EnsemblPlants"/>
        </authorList>
    </citation>
    <scope>IDENTIFICATION</scope>
</reference>
<dbReference type="Gene3D" id="3.80.10.10">
    <property type="entry name" value="Ribonuclease Inhibitor"/>
    <property type="match status" value="2"/>
</dbReference>
<keyword evidence="16" id="KW-0325">Glycoprotein</keyword>
<sequence length="528" mass="59330">MNNFSGHLPIEFGAPNLEVLVLSSNYITGHVPRSISNMQNLHYLDLSNNYFYGELPSMPNLLYLLLSNNIFSGKFPSWLQSFSTLVFLDLSWNKLEGTIPTWIGELAGLRLLHISHNMFYGEIPVNITNLKQLQLLNLAGNNLSGSIPLSLSNLIGMTSKHPERLGTDWYNTGVRDSSLDVLSLVIKHQELKYLANGAFHMVGIDLSLNNLTGLIPDGITSLNGLVNLNLSWNQLSGRIPKNIGALKALESFDFSRNNLSGEIPLSLSDLTSLSYLDLSYNNLVGRIPRGRQLDTLYDNEQSMYDGNSGLCGPPFERNCSGNNAAEHDSQKTSVNDLESRMFFYFGLVSGFVVGLWVVFCAILFRTSWRVAYFRQFDKLYDKAYVFVVVTWARQLEIKYPSHMLYTSIPFSFPVAALPTVRWWRGKSSISPRLSSNYFIGHIPESICELHGLLAFDLSNNLLDGELHESFQMPKMVFLLLSNNNFSGKFPSSLQSSSTLVFLDLAWNKFYGTLPSWIGDLVNLRFFGA</sequence>
<dbReference type="GO" id="GO:0005524">
    <property type="term" value="F:ATP binding"/>
    <property type="evidence" value="ECO:0007669"/>
    <property type="project" value="UniProtKB-KW"/>
</dbReference>
<evidence type="ECO:0000256" key="9">
    <source>
        <dbReference type="ARBA" id="ARBA00022729"/>
    </source>
</evidence>
<dbReference type="InterPro" id="IPR032675">
    <property type="entry name" value="LRR_dom_sf"/>
</dbReference>
<evidence type="ECO:0000256" key="13">
    <source>
        <dbReference type="ARBA" id="ARBA00022840"/>
    </source>
</evidence>
<keyword evidence="5" id="KW-0433">Leucine-rich repeat</keyword>
<evidence type="ECO:0000256" key="17">
    <source>
        <dbReference type="ARBA" id="ARBA00047899"/>
    </source>
</evidence>
<dbReference type="FunFam" id="3.80.10.10:FF:000111">
    <property type="entry name" value="LRR receptor-like serine/threonine-protein kinase ERECTA"/>
    <property type="match status" value="1"/>
</dbReference>
<dbReference type="FunFam" id="3.80.10.10:FF:000041">
    <property type="entry name" value="LRR receptor-like serine/threonine-protein kinase ERECTA"/>
    <property type="match status" value="1"/>
</dbReference>
<evidence type="ECO:0000256" key="10">
    <source>
        <dbReference type="ARBA" id="ARBA00022737"/>
    </source>
</evidence>
<dbReference type="GO" id="GO:0009742">
    <property type="term" value="P:brassinosteroid mediated signaling pathway"/>
    <property type="evidence" value="ECO:0007669"/>
    <property type="project" value="UniProtKB-KW"/>
</dbReference>
<proteinExistence type="inferred from homology"/>
<dbReference type="GO" id="GO:0016020">
    <property type="term" value="C:membrane"/>
    <property type="evidence" value="ECO:0007669"/>
    <property type="project" value="UniProtKB-SubCell"/>
</dbReference>
<evidence type="ECO:0000256" key="4">
    <source>
        <dbReference type="ARBA" id="ARBA00022527"/>
    </source>
</evidence>
<keyword evidence="10" id="KW-0677">Repeat</keyword>
<dbReference type="InterPro" id="IPR046956">
    <property type="entry name" value="RLP23-like"/>
</dbReference>
<dbReference type="GO" id="GO:0004674">
    <property type="term" value="F:protein serine/threonine kinase activity"/>
    <property type="evidence" value="ECO:0007669"/>
    <property type="project" value="UniProtKB-KW"/>
</dbReference>
<keyword evidence="8 19" id="KW-0812">Transmembrane</keyword>
<comment type="catalytic activity">
    <reaction evidence="18">
        <text>L-seryl-[protein] + ATP = O-phospho-L-seryl-[protein] + ADP + H(+)</text>
        <dbReference type="Rhea" id="RHEA:17989"/>
        <dbReference type="Rhea" id="RHEA-COMP:9863"/>
        <dbReference type="Rhea" id="RHEA-COMP:11604"/>
        <dbReference type="ChEBI" id="CHEBI:15378"/>
        <dbReference type="ChEBI" id="CHEBI:29999"/>
        <dbReference type="ChEBI" id="CHEBI:30616"/>
        <dbReference type="ChEBI" id="CHEBI:83421"/>
        <dbReference type="ChEBI" id="CHEBI:456216"/>
        <dbReference type="EC" id="2.7.11.1"/>
    </reaction>
</comment>
<evidence type="ECO:0000256" key="2">
    <source>
        <dbReference type="ARBA" id="ARBA00009592"/>
    </source>
</evidence>
<name>A0A0D3HN31_9ORYZ</name>
<dbReference type="Proteomes" id="UP000026960">
    <property type="component" value="Chromosome 11"/>
</dbReference>
<evidence type="ECO:0000256" key="14">
    <source>
        <dbReference type="ARBA" id="ARBA00022989"/>
    </source>
</evidence>
<dbReference type="eggNOG" id="KOG0619">
    <property type="taxonomic scope" value="Eukaryota"/>
</dbReference>
<evidence type="ECO:0000256" key="15">
    <source>
        <dbReference type="ARBA" id="ARBA00023136"/>
    </source>
</evidence>
<evidence type="ECO:0000256" key="5">
    <source>
        <dbReference type="ARBA" id="ARBA00022614"/>
    </source>
</evidence>
<evidence type="ECO:0000256" key="3">
    <source>
        <dbReference type="ARBA" id="ARBA00012513"/>
    </source>
</evidence>
<keyword evidence="7" id="KW-0808">Transferase</keyword>